<keyword evidence="2" id="KW-1185">Reference proteome</keyword>
<reference evidence="1 2" key="1">
    <citation type="submission" date="2017-04" db="EMBL/GenBank/DDBJ databases">
        <title>A new member of the family Flavobacteriaceae isolated from ascidians.</title>
        <authorList>
            <person name="Chen L."/>
        </authorList>
    </citation>
    <scope>NUCLEOTIDE SEQUENCE [LARGE SCALE GENOMIC DNA]</scope>
    <source>
        <strain evidence="1 2">HQA918</strain>
    </source>
</reference>
<proteinExistence type="predicted"/>
<dbReference type="AlphaFoldDB" id="A0A2A4GF63"/>
<dbReference type="EMBL" id="NBWU01000001">
    <property type="protein sequence ID" value="PCE66425.1"/>
    <property type="molecule type" value="Genomic_DNA"/>
</dbReference>
<evidence type="ECO:0000313" key="1">
    <source>
        <dbReference type="EMBL" id="PCE66425.1"/>
    </source>
</evidence>
<sequence length="174" mass="20083">MLCLSCSKTEEEAPLEDVSYLQFETKTNTNGTKVLYSEWVDSELPNSSVYGAAFCDLPKVKKSLFDIDRDLVMFFAKRNSIMPLPVSIPVSREHYMVEMAPHLWYNIYIPRIRVTATDWETEPLDDIFFSPNNNTKFRIMIIPGNTPFPSKGTPRPDFTKMDYAEICNYFGIPQ</sequence>
<gene>
    <name evidence="1" type="ORF">B7P33_03775</name>
</gene>
<evidence type="ECO:0000313" key="2">
    <source>
        <dbReference type="Proteomes" id="UP000219559"/>
    </source>
</evidence>
<protein>
    <submittedName>
        <fullName evidence="1">Uncharacterized protein</fullName>
    </submittedName>
</protein>
<comment type="caution">
    <text evidence="1">The sequence shown here is derived from an EMBL/GenBank/DDBJ whole genome shotgun (WGS) entry which is preliminary data.</text>
</comment>
<organism evidence="1 2">
    <name type="scientific">Sediminicola luteus</name>
    <dbReference type="NCBI Taxonomy" id="319238"/>
    <lineage>
        <taxon>Bacteria</taxon>
        <taxon>Pseudomonadati</taxon>
        <taxon>Bacteroidota</taxon>
        <taxon>Flavobacteriia</taxon>
        <taxon>Flavobacteriales</taxon>
        <taxon>Flavobacteriaceae</taxon>
        <taxon>Sediminicola</taxon>
    </lineage>
</organism>
<dbReference type="Proteomes" id="UP000219559">
    <property type="component" value="Unassembled WGS sequence"/>
</dbReference>
<name>A0A2A4GF63_9FLAO</name>
<accession>A0A2A4GF63</accession>